<feature type="region of interest" description="Disordered" evidence="5">
    <location>
        <begin position="106"/>
        <end position="294"/>
    </location>
</feature>
<keyword evidence="8" id="KW-1185">Reference proteome</keyword>
<evidence type="ECO:0000313" key="7">
    <source>
        <dbReference type="EMBL" id="PIK33698.1"/>
    </source>
</evidence>
<name>A0A2G8JD75_STIJA</name>
<protein>
    <recommendedName>
        <fullName evidence="6">FYVE-type domain-containing protein</fullName>
    </recommendedName>
</protein>
<feature type="region of interest" description="Disordered" evidence="5">
    <location>
        <begin position="323"/>
        <end position="353"/>
    </location>
</feature>
<evidence type="ECO:0000256" key="1">
    <source>
        <dbReference type="ARBA" id="ARBA00022723"/>
    </source>
</evidence>
<keyword evidence="2 4" id="KW-0863">Zinc-finger</keyword>
<evidence type="ECO:0000256" key="4">
    <source>
        <dbReference type="PROSITE-ProRule" id="PRU00091"/>
    </source>
</evidence>
<organism evidence="7 8">
    <name type="scientific">Stichopus japonicus</name>
    <name type="common">Sea cucumber</name>
    <dbReference type="NCBI Taxonomy" id="307972"/>
    <lineage>
        <taxon>Eukaryota</taxon>
        <taxon>Metazoa</taxon>
        <taxon>Echinodermata</taxon>
        <taxon>Eleutherozoa</taxon>
        <taxon>Echinozoa</taxon>
        <taxon>Holothuroidea</taxon>
        <taxon>Aspidochirotacea</taxon>
        <taxon>Aspidochirotida</taxon>
        <taxon>Stichopodidae</taxon>
        <taxon>Apostichopus</taxon>
    </lineage>
</organism>
<feature type="compositionally biased region" description="Polar residues" evidence="5">
    <location>
        <begin position="328"/>
        <end position="338"/>
    </location>
</feature>
<dbReference type="GO" id="GO:0016197">
    <property type="term" value="P:endosomal transport"/>
    <property type="evidence" value="ECO:0007669"/>
    <property type="project" value="TreeGrafter"/>
</dbReference>
<dbReference type="EMBL" id="MRZV01002441">
    <property type="protein sequence ID" value="PIK33698.1"/>
    <property type="molecule type" value="Genomic_DNA"/>
</dbReference>
<evidence type="ECO:0000256" key="2">
    <source>
        <dbReference type="ARBA" id="ARBA00022771"/>
    </source>
</evidence>
<dbReference type="InterPro" id="IPR000306">
    <property type="entry name" value="Znf_FYVE"/>
</dbReference>
<comment type="caution">
    <text evidence="7">The sequence shown here is derived from an EMBL/GenBank/DDBJ whole genome shotgun (WGS) entry which is preliminary data.</text>
</comment>
<dbReference type="SUPFAM" id="SSF57903">
    <property type="entry name" value="FYVE/PHD zinc finger"/>
    <property type="match status" value="1"/>
</dbReference>
<dbReference type="AlphaFoldDB" id="A0A2G8JD75"/>
<keyword evidence="3" id="KW-0862">Zinc</keyword>
<keyword evidence="1" id="KW-0479">Metal-binding</keyword>
<dbReference type="SMART" id="SM00064">
    <property type="entry name" value="FYVE"/>
    <property type="match status" value="1"/>
</dbReference>
<evidence type="ECO:0000313" key="8">
    <source>
        <dbReference type="Proteomes" id="UP000230750"/>
    </source>
</evidence>
<feature type="region of interest" description="Disordered" evidence="5">
    <location>
        <begin position="563"/>
        <end position="649"/>
    </location>
</feature>
<dbReference type="CDD" id="cd15729">
    <property type="entry name" value="FYVE_endofin"/>
    <property type="match status" value="1"/>
</dbReference>
<dbReference type="InterPro" id="IPR013083">
    <property type="entry name" value="Znf_RING/FYVE/PHD"/>
</dbReference>
<feature type="compositionally biased region" description="Polar residues" evidence="5">
    <location>
        <begin position="563"/>
        <end position="580"/>
    </location>
</feature>
<dbReference type="InterPro" id="IPR011011">
    <property type="entry name" value="Znf_FYVE_PHD"/>
</dbReference>
<feature type="domain" description="FYVE-type" evidence="6">
    <location>
        <begin position="490"/>
        <end position="549"/>
    </location>
</feature>
<dbReference type="PANTHER" id="PTHR46319">
    <property type="entry name" value="ZINC FINGER FYVE DOMAIN-CONTAINING PROTEIN"/>
    <property type="match status" value="1"/>
</dbReference>
<feature type="compositionally biased region" description="Basic residues" evidence="5">
    <location>
        <begin position="415"/>
        <end position="425"/>
    </location>
</feature>
<evidence type="ECO:0000256" key="3">
    <source>
        <dbReference type="ARBA" id="ARBA00022833"/>
    </source>
</evidence>
<dbReference type="Gene3D" id="3.30.40.10">
    <property type="entry name" value="Zinc/RING finger domain, C3HC4 (zinc finger)"/>
    <property type="match status" value="1"/>
</dbReference>
<dbReference type="FunFam" id="3.30.40.10:FF:000084">
    <property type="entry name" value="Zinc finger, FYVE domain-containing 9b"/>
    <property type="match status" value="1"/>
</dbReference>
<reference evidence="7 8" key="1">
    <citation type="journal article" date="2017" name="PLoS Biol.">
        <title>The sea cucumber genome provides insights into morphological evolution and visceral regeneration.</title>
        <authorList>
            <person name="Zhang X."/>
            <person name="Sun L."/>
            <person name="Yuan J."/>
            <person name="Sun Y."/>
            <person name="Gao Y."/>
            <person name="Zhang L."/>
            <person name="Li S."/>
            <person name="Dai H."/>
            <person name="Hamel J.F."/>
            <person name="Liu C."/>
            <person name="Yu Y."/>
            <person name="Liu S."/>
            <person name="Lin W."/>
            <person name="Guo K."/>
            <person name="Jin S."/>
            <person name="Xu P."/>
            <person name="Storey K.B."/>
            <person name="Huan P."/>
            <person name="Zhang T."/>
            <person name="Zhou Y."/>
            <person name="Zhang J."/>
            <person name="Lin C."/>
            <person name="Li X."/>
            <person name="Xing L."/>
            <person name="Huo D."/>
            <person name="Sun M."/>
            <person name="Wang L."/>
            <person name="Mercier A."/>
            <person name="Li F."/>
            <person name="Yang H."/>
            <person name="Xiang J."/>
        </authorList>
    </citation>
    <scope>NUCLEOTIDE SEQUENCE [LARGE SCALE GENOMIC DNA]</scope>
    <source>
        <strain evidence="7">Shaxun</strain>
        <tissue evidence="7">Muscle</tissue>
    </source>
</reference>
<dbReference type="PROSITE" id="PS50178">
    <property type="entry name" value="ZF_FYVE"/>
    <property type="match status" value="1"/>
</dbReference>
<feature type="non-terminal residue" evidence="7">
    <location>
        <position position="1"/>
    </location>
</feature>
<gene>
    <name evidence="7" type="ORF">BSL78_29490</name>
</gene>
<evidence type="ECO:0000259" key="6">
    <source>
        <dbReference type="PROSITE" id="PS50178"/>
    </source>
</evidence>
<proteinExistence type="predicted"/>
<feature type="compositionally biased region" description="Polar residues" evidence="5">
    <location>
        <begin position="184"/>
        <end position="203"/>
    </location>
</feature>
<feature type="compositionally biased region" description="Low complexity" evidence="5">
    <location>
        <begin position="227"/>
        <end position="242"/>
    </location>
</feature>
<dbReference type="OrthoDB" id="5872154at2759"/>
<dbReference type="Proteomes" id="UP000230750">
    <property type="component" value="Unassembled WGS sequence"/>
</dbReference>
<dbReference type="STRING" id="307972.A0A2G8JD75"/>
<dbReference type="InterPro" id="IPR017455">
    <property type="entry name" value="Znf_FYVE-rel"/>
</dbReference>
<dbReference type="PANTHER" id="PTHR46319:SF3">
    <property type="entry name" value="ZINC FINGER FYVE DOMAIN-CONTAINING PROTEIN"/>
    <property type="match status" value="1"/>
</dbReference>
<feature type="region of interest" description="Disordered" evidence="5">
    <location>
        <begin position="407"/>
        <end position="464"/>
    </location>
</feature>
<dbReference type="Pfam" id="PF01363">
    <property type="entry name" value="FYVE"/>
    <property type="match status" value="1"/>
</dbReference>
<dbReference type="Pfam" id="PF11979">
    <property type="entry name" value="SARA_C"/>
    <property type="match status" value="2"/>
</dbReference>
<feature type="compositionally biased region" description="Polar residues" evidence="5">
    <location>
        <begin position="140"/>
        <end position="154"/>
    </location>
</feature>
<dbReference type="GO" id="GO:0031901">
    <property type="term" value="C:early endosome membrane"/>
    <property type="evidence" value="ECO:0007669"/>
    <property type="project" value="TreeGrafter"/>
</dbReference>
<feature type="region of interest" description="Disordered" evidence="5">
    <location>
        <begin position="1"/>
        <end position="61"/>
    </location>
</feature>
<sequence>DQVTPKAQRDEQIKISNVPKLANGIRSDGHAPHQRVSVTSPEFGDTALRGGSSTFSAPELADKFTVTPSEIQEIQTENTKRASPIGSPVVGNEVVADANLMKTYLKQGARPKVPGVVKTPDSDEDPKGSGQPSEDPAVTDVQSLTNSETPSVVNPESKPVGFGNTADISVSQDELEALEVELKQSGTTGNLPSMSSSTESQAHPATGGRIQPMTNVSLDDPVAQTQGSSTESGTRESGNSSTVAVGEREIPRIASQEVSHSQPPRQGGQPTVNGGGGVYVPVQDPFAIGQMPNGVQPEVAVPESEQHNVVPASQIDEEVRPLNGEVEQPSSSAVTPPNAQMGPNFVLPPDPPSYQQVQEWKAAEFERIQVVSRDGLTLDFNQPAQRRVGLQHLPPSPIMEEVGVTTGYVRDSPHHPGRRRQRGSKPRAVPNEQSQNVSSTNNGSAGTTTEPTQNGVAEREGAIQEPDNLTVEVGGVPVRLGDVAPVWIPDTEAASCMQCGSKFTFRKRRHHCRACGKVFCATCCNVRVKLKYMKTREARVCATCLNAILTAEAMQRVSDAIQSNENSPENNGTENITGGQPQEDMTEEESSHAPVQRSRSVLRHPSNDGSDRGEPDGSNVSNTESRVERSSRRRLSRQRGSKSFIPESEGVLPPRLLPLPSGDFRTVENPKVDEVMAEIKNEAADPVIFLLSKVLQVHVKIVHLNCCVNRICWCFTKGLAAVGQDEIVFVLECLPEERSVPRDMLLHIYKLYQSAVKGNTVQNLGHCVFTHSFLDSREHAGFLYLSPTYQCQQKLILPEQPYLYGILLQKWELPWAKIFPLRLMLRLGAEFRCEFTCDMSPRPSQKNAILCSFVLTILASDECPVQKTSLSRDWAHHHESFGGKSKQGDDFFVLPPTACLVLFIRNGLQDFKNYQYMLPLIRGVVVHMQDHETIIHLPKNRYDDVSMEWRCLATNGTEHIVI</sequence>
<dbReference type="InterPro" id="IPR022557">
    <property type="entry name" value="SARA-like_C"/>
</dbReference>
<evidence type="ECO:0000256" key="5">
    <source>
        <dbReference type="SAM" id="MobiDB-lite"/>
    </source>
</evidence>
<accession>A0A2G8JD75</accession>
<dbReference type="GO" id="GO:0008270">
    <property type="term" value="F:zinc ion binding"/>
    <property type="evidence" value="ECO:0007669"/>
    <property type="project" value="UniProtKB-KW"/>
</dbReference>
<feature type="compositionally biased region" description="Low complexity" evidence="5">
    <location>
        <begin position="438"/>
        <end position="449"/>
    </location>
</feature>
<feature type="compositionally biased region" description="Basic residues" evidence="5">
    <location>
        <begin position="631"/>
        <end position="640"/>
    </location>
</feature>
<feature type="compositionally biased region" description="Basic and acidic residues" evidence="5">
    <location>
        <begin position="605"/>
        <end position="615"/>
    </location>
</feature>